<dbReference type="EMBL" id="EF083028">
    <property type="protein sequence ID" value="ABK22379.1"/>
    <property type="molecule type" value="mRNA"/>
</dbReference>
<dbReference type="PANTHER" id="PTHR13582:SF0">
    <property type="entry name" value="M-PHASE PHOSPHOPROTEIN 6"/>
    <property type="match status" value="1"/>
</dbReference>
<feature type="compositionally biased region" description="Polar residues" evidence="1">
    <location>
        <begin position="133"/>
        <end position="154"/>
    </location>
</feature>
<feature type="compositionally biased region" description="Basic and acidic residues" evidence="1">
    <location>
        <begin position="89"/>
        <end position="131"/>
    </location>
</feature>
<evidence type="ECO:0000313" key="2">
    <source>
        <dbReference type="EMBL" id="ABK22379.1"/>
    </source>
</evidence>
<organism evidence="2">
    <name type="scientific">Picea sitchensis</name>
    <name type="common">Sitka spruce</name>
    <name type="synonym">Pinus sitchensis</name>
    <dbReference type="NCBI Taxonomy" id="3332"/>
    <lineage>
        <taxon>Eukaryota</taxon>
        <taxon>Viridiplantae</taxon>
        <taxon>Streptophyta</taxon>
        <taxon>Embryophyta</taxon>
        <taxon>Tracheophyta</taxon>
        <taxon>Spermatophyta</taxon>
        <taxon>Pinopsida</taxon>
        <taxon>Pinidae</taxon>
        <taxon>Conifers I</taxon>
        <taxon>Pinales</taxon>
        <taxon>Pinaceae</taxon>
        <taxon>Picea</taxon>
    </lineage>
</organism>
<dbReference type="PANTHER" id="PTHR13582">
    <property type="entry name" value="M-PHASE PHOSPHOPROTEIN 6"/>
    <property type="match status" value="1"/>
</dbReference>
<feature type="compositionally biased region" description="Basic and acidic residues" evidence="1">
    <location>
        <begin position="155"/>
        <end position="171"/>
    </location>
</feature>
<dbReference type="GO" id="GO:0000460">
    <property type="term" value="P:maturation of 5.8S rRNA"/>
    <property type="evidence" value="ECO:0007669"/>
    <property type="project" value="TreeGrafter"/>
</dbReference>
<sequence length="180" mass="20390">MCCTTGLFSFSFMQRSRQKEESVKKEEQEQVISPKSGNWKCVVIMEGDPTPGAVIGRMSFQNFNPSIDKLSDEVEDIDDKHSISTTGIADRKGMKSDRDNEVSHSGNDDVNKNRENDDSEDLQSKKLKVEADVQTSYLSPTNSKRHNLGQSSSVEGRKNSQQEYHRLDLKHLRPPTGRKR</sequence>
<accession>A9NP18</accession>
<feature type="region of interest" description="Disordered" evidence="1">
    <location>
        <begin position="73"/>
        <end position="180"/>
    </location>
</feature>
<proteinExistence type="evidence at transcript level"/>
<reference evidence="2" key="1">
    <citation type="journal article" date="2008" name="BMC Genomics">
        <title>A conifer genomics resource of 200,000 spruce (Picea spp.) ESTs and 6,464 high-quality, sequence-finished full-length cDNAs for Sitka spruce (Picea sitchensis).</title>
        <authorList>
            <person name="Ralph S.G."/>
            <person name="Chun H.J."/>
            <person name="Kolosova N."/>
            <person name="Cooper D."/>
            <person name="Oddy C."/>
            <person name="Ritland C.E."/>
            <person name="Kirkpatrick R."/>
            <person name="Moore R."/>
            <person name="Barber S."/>
            <person name="Holt R.A."/>
            <person name="Jones S.J."/>
            <person name="Marra M.A."/>
            <person name="Douglas C.J."/>
            <person name="Ritland K."/>
            <person name="Bohlmann J."/>
        </authorList>
    </citation>
    <scope>NUCLEOTIDE SEQUENCE</scope>
    <source>
        <tissue evidence="2">Green portion of the leader tissue</tissue>
    </source>
</reference>
<dbReference type="OMA" id="CMVIMEG"/>
<protein>
    <submittedName>
        <fullName evidence="2">Uncharacterized protein</fullName>
    </submittedName>
</protein>
<name>A9NP18_PICSI</name>
<dbReference type="AlphaFoldDB" id="A9NP18"/>
<dbReference type="InterPro" id="IPR019324">
    <property type="entry name" value="MPP6"/>
</dbReference>
<evidence type="ECO:0000256" key="1">
    <source>
        <dbReference type="SAM" id="MobiDB-lite"/>
    </source>
</evidence>